<keyword evidence="3" id="KW-1185">Reference proteome</keyword>
<evidence type="ECO:0000313" key="2">
    <source>
        <dbReference type="EMBL" id="TDL74208.1"/>
    </source>
</evidence>
<dbReference type="RefSeq" id="WP_133398134.1">
    <property type="nucleotide sequence ID" value="NZ_SNAA01000028.1"/>
</dbReference>
<organism evidence="2 3">
    <name type="scientific">Palleronia sediminis</name>
    <dbReference type="NCBI Taxonomy" id="2547833"/>
    <lineage>
        <taxon>Bacteria</taxon>
        <taxon>Pseudomonadati</taxon>
        <taxon>Pseudomonadota</taxon>
        <taxon>Alphaproteobacteria</taxon>
        <taxon>Rhodobacterales</taxon>
        <taxon>Roseobacteraceae</taxon>
        <taxon>Palleronia</taxon>
    </lineage>
</organism>
<dbReference type="AlphaFoldDB" id="A0A4R5ZXQ7"/>
<dbReference type="EMBL" id="SNAA01000028">
    <property type="protein sequence ID" value="TDL74208.1"/>
    <property type="molecule type" value="Genomic_DNA"/>
</dbReference>
<keyword evidence="2" id="KW-0966">Cell projection</keyword>
<sequence>MIAKLLPALLVLAGIGGGVGAGFALRPAPAPMAALPPCGDAPAEPAATDLPAATAQAGPAPDDSGGDAPDEAPAGGTFLKFDRQFVVPVLQDGRMAAMVVMGVTLELDEATRETAKEREPRLRDRFLRTMLDHANSGGFEGAFTSNGDLGRLRRALLEAGRDEVGPGVSEVLILDLARQDV</sequence>
<dbReference type="Proteomes" id="UP000295701">
    <property type="component" value="Unassembled WGS sequence"/>
</dbReference>
<name>A0A4R5ZXQ7_9RHOB</name>
<proteinExistence type="predicted"/>
<comment type="caution">
    <text evidence="2">The sequence shown here is derived from an EMBL/GenBank/DDBJ whole genome shotgun (WGS) entry which is preliminary data.</text>
</comment>
<accession>A0A4R5ZXQ7</accession>
<evidence type="ECO:0000313" key="3">
    <source>
        <dbReference type="Proteomes" id="UP000295701"/>
    </source>
</evidence>
<feature type="region of interest" description="Disordered" evidence="1">
    <location>
        <begin position="53"/>
        <end position="74"/>
    </location>
</feature>
<gene>
    <name evidence="2" type="ORF">E2L08_16170</name>
</gene>
<dbReference type="OrthoDB" id="7864548at2"/>
<feature type="compositionally biased region" description="Low complexity" evidence="1">
    <location>
        <begin position="53"/>
        <end position="63"/>
    </location>
</feature>
<evidence type="ECO:0000256" key="1">
    <source>
        <dbReference type="SAM" id="MobiDB-lite"/>
    </source>
</evidence>
<keyword evidence="2" id="KW-0282">Flagellum</keyword>
<protein>
    <submittedName>
        <fullName evidence="2">Flagellar basal body-associated FliL family protein</fullName>
    </submittedName>
</protein>
<reference evidence="2 3" key="1">
    <citation type="submission" date="2019-03" db="EMBL/GenBank/DDBJ databases">
        <title>Primorskyibacter sp. SS33 isolated from sediments.</title>
        <authorList>
            <person name="Xunke S."/>
        </authorList>
    </citation>
    <scope>NUCLEOTIDE SEQUENCE [LARGE SCALE GENOMIC DNA]</scope>
    <source>
        <strain evidence="2 3">SS33</strain>
    </source>
</reference>
<keyword evidence="2" id="KW-0969">Cilium</keyword>